<keyword evidence="1" id="KW-0812">Transmembrane</keyword>
<keyword evidence="1" id="KW-0472">Membrane</keyword>
<evidence type="ECO:0000313" key="2">
    <source>
        <dbReference type="EMBL" id="KAG2182898.1"/>
    </source>
</evidence>
<evidence type="ECO:0000313" key="3">
    <source>
        <dbReference type="Proteomes" id="UP000612746"/>
    </source>
</evidence>
<protein>
    <submittedName>
        <fullName evidence="2">Uncharacterized protein</fullName>
    </submittedName>
</protein>
<sequence>MGAFQRAKRVTCPESLALLAGPNKILVIESEDPKGYNHKLFSQVKVVDNALLYGTMNSLVFFVQFVALQKPFSWS</sequence>
<dbReference type="EMBL" id="JAEPRA010000007">
    <property type="protein sequence ID" value="KAG2182898.1"/>
    <property type="molecule type" value="Genomic_DNA"/>
</dbReference>
<reference evidence="2" key="1">
    <citation type="submission" date="2020-12" db="EMBL/GenBank/DDBJ databases">
        <title>Metabolic potential, ecology and presence of endohyphal bacteria is reflected in genomic diversity of Mucoromycotina.</title>
        <authorList>
            <person name="Muszewska A."/>
            <person name="Okrasinska A."/>
            <person name="Steczkiewicz K."/>
            <person name="Drgas O."/>
            <person name="Orlowska M."/>
            <person name="Perlinska-Lenart U."/>
            <person name="Aleksandrzak-Piekarczyk T."/>
            <person name="Szatraj K."/>
            <person name="Zielenkiewicz U."/>
            <person name="Pilsyk S."/>
            <person name="Malc E."/>
            <person name="Mieczkowski P."/>
            <person name="Kruszewska J.S."/>
            <person name="Biernat P."/>
            <person name="Pawlowska J."/>
        </authorList>
    </citation>
    <scope>NUCLEOTIDE SEQUENCE</scope>
    <source>
        <strain evidence="2">WA0000051536</strain>
    </source>
</reference>
<comment type="caution">
    <text evidence="2">The sequence shown here is derived from an EMBL/GenBank/DDBJ whole genome shotgun (WGS) entry which is preliminary data.</text>
</comment>
<keyword evidence="1" id="KW-1133">Transmembrane helix</keyword>
<organism evidence="2 3">
    <name type="scientific">Umbelopsis vinacea</name>
    <dbReference type="NCBI Taxonomy" id="44442"/>
    <lineage>
        <taxon>Eukaryota</taxon>
        <taxon>Fungi</taxon>
        <taxon>Fungi incertae sedis</taxon>
        <taxon>Mucoromycota</taxon>
        <taxon>Mucoromycotina</taxon>
        <taxon>Umbelopsidomycetes</taxon>
        <taxon>Umbelopsidales</taxon>
        <taxon>Umbelopsidaceae</taxon>
        <taxon>Umbelopsis</taxon>
    </lineage>
</organism>
<dbReference type="Proteomes" id="UP000612746">
    <property type="component" value="Unassembled WGS sequence"/>
</dbReference>
<proteinExistence type="predicted"/>
<keyword evidence="3" id="KW-1185">Reference proteome</keyword>
<evidence type="ECO:0000256" key="1">
    <source>
        <dbReference type="SAM" id="Phobius"/>
    </source>
</evidence>
<name>A0A8H7PZ35_9FUNG</name>
<feature type="transmembrane region" description="Helical" evidence="1">
    <location>
        <begin position="50"/>
        <end position="68"/>
    </location>
</feature>
<gene>
    <name evidence="2" type="ORF">INT44_005879</name>
</gene>
<accession>A0A8H7PZ35</accession>
<dbReference type="AlphaFoldDB" id="A0A8H7PZ35"/>